<reference evidence="8 9" key="1">
    <citation type="journal article" date="2011" name="Genome Biol. Evol.">
        <title>Integration of the genetic map and genome assembly of fugu facilitates insights into distinct features of genome evolution in teleosts and mammals.</title>
        <authorList>
            <person name="Kai W."/>
            <person name="Kikuchi K."/>
            <person name="Tohari S."/>
            <person name="Chew A.K."/>
            <person name="Tay A."/>
            <person name="Fujiwara A."/>
            <person name="Hosoya S."/>
            <person name="Suetake H."/>
            <person name="Naruse K."/>
            <person name="Brenner S."/>
            <person name="Suzuki Y."/>
            <person name="Venkatesh B."/>
        </authorList>
    </citation>
    <scope>NUCLEOTIDE SEQUENCE [LARGE SCALE GENOMIC DNA]</scope>
</reference>
<feature type="domain" description="PARG catalytic Macro" evidence="6">
    <location>
        <begin position="376"/>
        <end position="574"/>
    </location>
</feature>
<evidence type="ECO:0000256" key="5">
    <source>
        <dbReference type="SAM" id="SignalP"/>
    </source>
</evidence>
<dbReference type="OMA" id="FVKCIPK"/>
<dbReference type="InterPro" id="IPR046372">
    <property type="entry name" value="PARG_cat_C"/>
</dbReference>
<dbReference type="Proteomes" id="UP000005226">
    <property type="component" value="Chromosome 6"/>
</dbReference>
<keyword evidence="9" id="KW-1185">Reference proteome</keyword>
<reference evidence="8" key="2">
    <citation type="submission" date="2025-08" db="UniProtKB">
        <authorList>
            <consortium name="Ensembl"/>
        </authorList>
    </citation>
    <scope>IDENTIFICATION</scope>
</reference>
<evidence type="ECO:0000259" key="6">
    <source>
        <dbReference type="Pfam" id="PF05028"/>
    </source>
</evidence>
<name>A0A3B5KLJ6_TAKRU</name>
<feature type="chain" id="PRO_5025346420" description="poly(ADP-ribose) glycohydrolase" evidence="5">
    <location>
        <begin position="17"/>
        <end position="634"/>
    </location>
</feature>
<dbReference type="PANTHER" id="PTHR12837:SF9">
    <property type="entry name" value="POLY(ADP-RIBOSE) GLYCOHYDROLASE"/>
    <property type="match status" value="1"/>
</dbReference>
<keyword evidence="3" id="KW-0378">Hydrolase</keyword>
<dbReference type="GO" id="GO:1990966">
    <property type="term" value="P:ATP generation from poly-ADP-D-ribose"/>
    <property type="evidence" value="ECO:0007669"/>
    <property type="project" value="TreeGrafter"/>
</dbReference>
<feature type="signal peptide" evidence="5">
    <location>
        <begin position="1"/>
        <end position="16"/>
    </location>
</feature>
<dbReference type="GO" id="GO:0004649">
    <property type="term" value="F:poly(ADP-ribose) glycohydrolase activity"/>
    <property type="evidence" value="ECO:0007669"/>
    <property type="project" value="UniProtKB-EC"/>
</dbReference>
<dbReference type="GO" id="GO:0005737">
    <property type="term" value="C:cytoplasm"/>
    <property type="evidence" value="ECO:0007669"/>
    <property type="project" value="TreeGrafter"/>
</dbReference>
<dbReference type="Pfam" id="PF05028">
    <property type="entry name" value="PARG_cat_C"/>
    <property type="match status" value="1"/>
</dbReference>
<dbReference type="InterPro" id="IPR048362">
    <property type="entry name" value="PARG_helical"/>
</dbReference>
<feature type="active site" evidence="4">
    <location>
        <position position="426"/>
    </location>
</feature>
<evidence type="ECO:0000259" key="7">
    <source>
        <dbReference type="Pfam" id="PF20811"/>
    </source>
</evidence>
<accession>A0A3B5KLJ6</accession>
<feature type="active site" evidence="4">
    <location>
        <position position="425"/>
    </location>
</feature>
<dbReference type="PANTHER" id="PTHR12837">
    <property type="entry name" value="POLY ADP-RIBOSE GLYCOHYDROLASE"/>
    <property type="match status" value="1"/>
</dbReference>
<evidence type="ECO:0000256" key="4">
    <source>
        <dbReference type="PIRSR" id="PIRSR607724-1"/>
    </source>
</evidence>
<reference evidence="8" key="3">
    <citation type="submission" date="2025-09" db="UniProtKB">
        <authorList>
            <consortium name="Ensembl"/>
        </authorList>
    </citation>
    <scope>IDENTIFICATION</scope>
</reference>
<keyword evidence="5" id="KW-0732">Signal</keyword>
<dbReference type="GO" id="GO:0005975">
    <property type="term" value="P:carbohydrate metabolic process"/>
    <property type="evidence" value="ECO:0007669"/>
    <property type="project" value="InterPro"/>
</dbReference>
<feature type="active site" evidence="4">
    <location>
        <position position="407"/>
    </location>
</feature>
<dbReference type="Pfam" id="PF20811">
    <property type="entry name" value="PARG_cat_N"/>
    <property type="match status" value="1"/>
</dbReference>
<dbReference type="Ensembl" id="ENSTRUT00000056230.2">
    <property type="protein sequence ID" value="ENSTRUP00000056925.2"/>
    <property type="gene ID" value="ENSTRUG00000018594.3"/>
</dbReference>
<comment type="similarity">
    <text evidence="1">Belongs to the poly(ADP-ribose) glycohydrolase family.</text>
</comment>
<sequence>MVGFVFLVPALETVFTLLPPLAAPLAPLATQSYLAAAKFRVKVSSVTLRAGPKMARNDSVQVGRLVQPDLFNIEKPDKYHQKWEADYFLSSPGTSNSEAPLKRETYKLQQTKCDSCPDLTLCCFLEDLKRITQIKRILGPLEFSSRHAVLIDVFTFNGAGGIVPQPGRDKWSSNYVKLPCSPSSVLYSNSTPKQEMRWSVISKQLKRLVEKKTVNAEDVEKAIMKYNPKYRGQWSFDALKEFVEWAARKKINVSGLFQKIAALALKLPEYVMKDIPLLQRGNAASITLSQVQISCLLANAFFCTFPHRNTTISKSEYHNYPTINFSRLFEDRSVRKLEKLKAIMHYFQVVTDDKIQLDGLVTFERRCLPDTDTNVQTWKRCKEKMNKLYVSSYGTIEDEGTGMLQVDFANSWLGGGVLSSGLVQEEILFLVNPELIVSRLFTEKLQDNECVVVTGVQQFSTYSGFGDSFRWERPYQDPTGRDRWARRQRQILAIDALNFDHKWKQYNMRMVARELNKAYCGFKSQVEEPDIATGKWGCGAFNGDSQLKAVIQLMAAARARRGLAFFTFSDEVLEHGLKQTYSLLRKKGTTVGELFELLVDYCAIQQASGTFNVALFDYIRTHLPSSDKLSKSLL</sequence>
<dbReference type="InParanoid" id="A0A3B5KLJ6"/>
<evidence type="ECO:0000256" key="1">
    <source>
        <dbReference type="ARBA" id="ARBA00009545"/>
    </source>
</evidence>
<dbReference type="GO" id="GO:0005634">
    <property type="term" value="C:nucleus"/>
    <property type="evidence" value="ECO:0007669"/>
    <property type="project" value="TreeGrafter"/>
</dbReference>
<dbReference type="EC" id="3.2.1.143" evidence="2"/>
<feature type="domain" description="PARG helical" evidence="7">
    <location>
        <begin position="256"/>
        <end position="365"/>
    </location>
</feature>
<dbReference type="GeneTree" id="ENSGT00390000003652"/>
<gene>
    <name evidence="8" type="primary">pargl</name>
</gene>
<protein>
    <recommendedName>
        <fullName evidence="2">poly(ADP-ribose) glycohydrolase</fullName>
        <ecNumber evidence="2">3.2.1.143</ecNumber>
    </recommendedName>
</protein>
<organism evidence="8 9">
    <name type="scientific">Takifugu rubripes</name>
    <name type="common">Japanese pufferfish</name>
    <name type="synonym">Fugu rubripes</name>
    <dbReference type="NCBI Taxonomy" id="31033"/>
    <lineage>
        <taxon>Eukaryota</taxon>
        <taxon>Metazoa</taxon>
        <taxon>Chordata</taxon>
        <taxon>Craniata</taxon>
        <taxon>Vertebrata</taxon>
        <taxon>Euteleostomi</taxon>
        <taxon>Actinopterygii</taxon>
        <taxon>Neopterygii</taxon>
        <taxon>Teleostei</taxon>
        <taxon>Neoteleostei</taxon>
        <taxon>Acanthomorphata</taxon>
        <taxon>Eupercaria</taxon>
        <taxon>Tetraodontiformes</taxon>
        <taxon>Tetradontoidea</taxon>
        <taxon>Tetraodontidae</taxon>
        <taxon>Takifugu</taxon>
    </lineage>
</organism>
<evidence type="ECO:0000256" key="2">
    <source>
        <dbReference type="ARBA" id="ARBA00012255"/>
    </source>
</evidence>
<dbReference type="AlphaFoldDB" id="A0A3B5KLJ6"/>
<evidence type="ECO:0000256" key="3">
    <source>
        <dbReference type="ARBA" id="ARBA00022801"/>
    </source>
</evidence>
<evidence type="ECO:0000313" key="8">
    <source>
        <dbReference type="Ensembl" id="ENSTRUP00000056925.2"/>
    </source>
</evidence>
<evidence type="ECO:0000313" key="9">
    <source>
        <dbReference type="Proteomes" id="UP000005226"/>
    </source>
</evidence>
<proteinExistence type="inferred from homology"/>
<dbReference type="GO" id="GO:0009225">
    <property type="term" value="P:nucleotide-sugar metabolic process"/>
    <property type="evidence" value="ECO:0007669"/>
    <property type="project" value="TreeGrafter"/>
</dbReference>
<dbReference type="FunCoup" id="A0A3B5KLJ6">
    <property type="interactions" value="1"/>
</dbReference>
<dbReference type="GO" id="GO:0006282">
    <property type="term" value="P:regulation of DNA repair"/>
    <property type="evidence" value="ECO:0007669"/>
    <property type="project" value="InterPro"/>
</dbReference>
<dbReference type="InterPro" id="IPR007724">
    <property type="entry name" value="Poly_GlycHdrlase"/>
</dbReference>